<name>A0ABT1FPE9_9BACT</name>
<gene>
    <name evidence="1" type="ORF">NCI00_08415</name>
</gene>
<organism evidence="1 2">
    <name type="scientific">Runella salmonicolor</name>
    <dbReference type="NCBI Taxonomy" id="2950278"/>
    <lineage>
        <taxon>Bacteria</taxon>
        <taxon>Pseudomonadati</taxon>
        <taxon>Bacteroidota</taxon>
        <taxon>Cytophagia</taxon>
        <taxon>Cytophagales</taxon>
        <taxon>Spirosomataceae</taxon>
        <taxon>Runella</taxon>
    </lineage>
</organism>
<dbReference type="InterPro" id="IPR008969">
    <property type="entry name" value="CarboxyPept-like_regulatory"/>
</dbReference>
<evidence type="ECO:0000313" key="2">
    <source>
        <dbReference type="Proteomes" id="UP001204772"/>
    </source>
</evidence>
<dbReference type="SUPFAM" id="SSF56935">
    <property type="entry name" value="Porins"/>
    <property type="match status" value="1"/>
</dbReference>
<protein>
    <submittedName>
        <fullName evidence="1">Plug and carboxypeptidase regulatory-like domain-containing protein</fullName>
    </submittedName>
</protein>
<reference evidence="1 2" key="1">
    <citation type="submission" date="2022-06" db="EMBL/GenBank/DDBJ databases">
        <title>Runella sp. S5 genome sequencing.</title>
        <authorList>
            <person name="Park S."/>
        </authorList>
    </citation>
    <scope>NUCLEOTIDE SEQUENCE [LARGE SCALE GENOMIC DNA]</scope>
    <source>
        <strain evidence="1 2">S5</strain>
    </source>
</reference>
<keyword evidence="2" id="KW-1185">Reference proteome</keyword>
<dbReference type="RefSeq" id="WP_253526681.1">
    <property type="nucleotide sequence ID" value="NZ_JAMZEL010000002.1"/>
</dbReference>
<dbReference type="Proteomes" id="UP001204772">
    <property type="component" value="Unassembled WGS sequence"/>
</dbReference>
<dbReference type="SUPFAM" id="SSF49464">
    <property type="entry name" value="Carboxypeptidase regulatory domain-like"/>
    <property type="match status" value="1"/>
</dbReference>
<evidence type="ECO:0000313" key="1">
    <source>
        <dbReference type="EMBL" id="MCP1382443.1"/>
    </source>
</evidence>
<proteinExistence type="predicted"/>
<sequence>MKHWWVLGLLVLNSAFGQVVITGKITQANQIPLASTNITLHAPRSSAILAFAIADKSGFYSIPVKTMADTLVLRVYRLGYATQQRTVFNKTQEVNFELSEQEIKLKEVVVKEKPITRSGDTLSYSVNAFKTQSDRAIGDVIRRLPGVEVQPDGKILYQGKAINKYYIEGLDLLDGRYNLANENLPADAVSRVEILENHQPVRMLDSLVFSENAALNIRLKNKITTTGTARVGLGVSPFLWEANVTPMLFTRGQQLIASYQTNNIGQNIGRQIKTLTREDVLNPFEKEPAKIVWARVMPLAAPTFSDTRWLDNKAHLGTINFLKKLPKGYEFRVNLSYLNDHQLQTGRTQTINYTPTDTINILEEKRNSFVFRTLEGSFALQKNDRGQYFKNQFSFKRQWDSETGLLLLNGNPLTQRVSSPFYALSNHLKDIFKIKKQVLTLQSFMSLQNAPQSLSVTPGPFLGLINNNLPYNRLSQEVTLRSFFTHNMVSLTKGFGRGFSVSPQVGFQVENQRLQSQIARGDGEEVLELVGGTFENQLDWKKIHAYAKLQTQYRRSKWRITLNLPLNFYDFSIRDTPLQQQQRRQQFTFEPRFNASYDATPFWTLSTTIDRQNTFGEIDDVFYGYLLRTYRNIERRNAPLSANVSHVGRLNASYRNPVASIFGHASYSKRLINNNLLYSTQLNVNGAIESYALASSNRATNDVLMAQVSKYFTKLSTQLTLEGQFMQTERPQIINGVAATVRNQNTTYGFRLDGKVAKWADWEYRYKKMGFLNQVNKRTYPLTSQQQHQFNLSLYPARNLHVGFKNEYFVNRLVSKSNHTIFSDLIIRFTWQKQKIDFETAWNNIWNTSQLLLVSTSAFSYLESSYQLRPMQVLQRVRFSF</sequence>
<dbReference type="EMBL" id="JAMZEL010000002">
    <property type="protein sequence ID" value="MCP1382443.1"/>
    <property type="molecule type" value="Genomic_DNA"/>
</dbReference>
<comment type="caution">
    <text evidence="1">The sequence shown here is derived from an EMBL/GenBank/DDBJ whole genome shotgun (WGS) entry which is preliminary data.</text>
</comment>
<accession>A0ABT1FPE9</accession>